<comment type="caution">
    <text evidence="1">The sequence shown here is derived from an EMBL/GenBank/DDBJ whole genome shotgun (WGS) entry which is preliminary data.</text>
</comment>
<evidence type="ECO:0000313" key="1">
    <source>
        <dbReference type="EMBL" id="KAH7432595.1"/>
    </source>
</evidence>
<keyword evidence="2" id="KW-1185">Reference proteome</keyword>
<accession>A0A8T2UGG3</accession>
<dbReference type="Proteomes" id="UP000825935">
    <property type="component" value="Chromosome 7"/>
</dbReference>
<organism evidence="1 2">
    <name type="scientific">Ceratopteris richardii</name>
    <name type="common">Triangle waterfern</name>
    <dbReference type="NCBI Taxonomy" id="49495"/>
    <lineage>
        <taxon>Eukaryota</taxon>
        <taxon>Viridiplantae</taxon>
        <taxon>Streptophyta</taxon>
        <taxon>Embryophyta</taxon>
        <taxon>Tracheophyta</taxon>
        <taxon>Polypodiopsida</taxon>
        <taxon>Polypodiidae</taxon>
        <taxon>Polypodiales</taxon>
        <taxon>Pteridineae</taxon>
        <taxon>Pteridaceae</taxon>
        <taxon>Parkerioideae</taxon>
        <taxon>Ceratopteris</taxon>
    </lineage>
</organism>
<protein>
    <submittedName>
        <fullName evidence="1">Uncharacterized protein</fullName>
    </submittedName>
</protein>
<reference evidence="1" key="1">
    <citation type="submission" date="2021-08" db="EMBL/GenBank/DDBJ databases">
        <title>WGS assembly of Ceratopteris richardii.</title>
        <authorList>
            <person name="Marchant D.B."/>
            <person name="Chen G."/>
            <person name="Jenkins J."/>
            <person name="Shu S."/>
            <person name="Leebens-Mack J."/>
            <person name="Grimwood J."/>
            <person name="Schmutz J."/>
            <person name="Soltis P."/>
            <person name="Soltis D."/>
            <person name="Chen Z.-H."/>
        </authorList>
    </citation>
    <scope>NUCLEOTIDE SEQUENCE</scope>
    <source>
        <strain evidence="1">Whitten #5841</strain>
        <tissue evidence="1">Leaf</tissue>
    </source>
</reference>
<gene>
    <name evidence="1" type="ORF">KP509_07G030000</name>
</gene>
<name>A0A8T2UGG3_CERRI</name>
<dbReference type="EMBL" id="CM035412">
    <property type="protein sequence ID" value="KAH7432595.1"/>
    <property type="molecule type" value="Genomic_DNA"/>
</dbReference>
<evidence type="ECO:0000313" key="2">
    <source>
        <dbReference type="Proteomes" id="UP000825935"/>
    </source>
</evidence>
<dbReference type="AlphaFoldDB" id="A0A8T2UGG3"/>
<proteinExistence type="predicted"/>
<sequence length="150" mass="17527">MILWDEGNCFFQVEVVALPKLSYGCKKALLLNSFKWVGQHFRDGVFSEYRCYGLFSDFPMHRLDQALYLRRKLPRNDALKNKGTVKLISLFHGSQHAEMVSEKKAFQNMELQSCARDAIVKLVSAVGLMQPPKKVAFWRYFRIQSLIRQY</sequence>